<dbReference type="Pfam" id="PF02585">
    <property type="entry name" value="PIG-L"/>
    <property type="match status" value="1"/>
</dbReference>
<dbReference type="EMBL" id="QUAL01000094">
    <property type="protein sequence ID" value="RIQ26871.1"/>
    <property type="molecule type" value="Genomic_DNA"/>
</dbReference>
<evidence type="ECO:0000256" key="1">
    <source>
        <dbReference type="ARBA" id="ARBA00022833"/>
    </source>
</evidence>
<evidence type="ECO:0000313" key="3">
    <source>
        <dbReference type="Proteomes" id="UP000284057"/>
    </source>
</evidence>
<dbReference type="InterPro" id="IPR003737">
    <property type="entry name" value="GlcNAc_PI_deacetylase-related"/>
</dbReference>
<dbReference type="OrthoDB" id="158614at2"/>
<accession>A0A418KST3</accession>
<dbReference type="GO" id="GO:0016811">
    <property type="term" value="F:hydrolase activity, acting on carbon-nitrogen (but not peptide) bonds, in linear amides"/>
    <property type="evidence" value="ECO:0007669"/>
    <property type="project" value="TreeGrafter"/>
</dbReference>
<dbReference type="Proteomes" id="UP000284057">
    <property type="component" value="Unassembled WGS sequence"/>
</dbReference>
<reference evidence="2 3" key="1">
    <citation type="submission" date="2018-09" db="EMBL/GenBank/DDBJ databases">
        <title>Isolation, diversity and antifungal activity of actinobacteria from wheat.</title>
        <authorList>
            <person name="Han C."/>
        </authorList>
    </citation>
    <scope>NUCLEOTIDE SEQUENCE [LARGE SCALE GENOMIC DNA]</scope>
    <source>
        <strain evidence="2 3">NEAU-YY265</strain>
    </source>
</reference>
<dbReference type="SUPFAM" id="SSF102588">
    <property type="entry name" value="LmbE-like"/>
    <property type="match status" value="1"/>
</dbReference>
<protein>
    <submittedName>
        <fullName evidence="2">GlcNAc-PI de-N-acetylase</fullName>
    </submittedName>
</protein>
<name>A0A418KST3_9ACTN</name>
<gene>
    <name evidence="2" type="ORF">DY240_10355</name>
</gene>
<dbReference type="PANTHER" id="PTHR12993">
    <property type="entry name" value="N-ACETYLGLUCOSAMINYL-PHOSPHATIDYLINOSITOL DE-N-ACETYLASE-RELATED"/>
    <property type="match status" value="1"/>
</dbReference>
<comment type="caution">
    <text evidence="2">The sequence shown here is derived from an EMBL/GenBank/DDBJ whole genome shotgun (WGS) entry which is preliminary data.</text>
</comment>
<keyword evidence="3" id="KW-1185">Reference proteome</keyword>
<dbReference type="Gene3D" id="3.40.50.10320">
    <property type="entry name" value="LmbE-like"/>
    <property type="match status" value="1"/>
</dbReference>
<dbReference type="AlphaFoldDB" id="A0A418KST3"/>
<sequence>MFSHPSPLRGRTVLVLHAHPDDEAIFTGVTMRRLADAGARVVLVTATLGELGEVHVPLAPGETMARRRVAELERAASLLGVQRLVLLGARDSGLPGAADNVHPDALAAADPERVARRVAALIDEESAEAIVHDDGRGIYGHPDHLAAHRIGAAAARLTGVVSYESTVDRDHLHDRVTRSHLIHAAAEATGLPFGVPASDVALRLGATAGELAVKRAAIAVHASQVSPDSLGHAGFDEAYGYEWYLRSGGPGILDELVSPAAVVGAPA</sequence>
<dbReference type="RefSeq" id="WP_119659837.1">
    <property type="nucleotide sequence ID" value="NZ_QUAL01000094.1"/>
</dbReference>
<organism evidence="2 3">
    <name type="scientific">Jiangella rhizosphaerae</name>
    <dbReference type="NCBI Taxonomy" id="2293569"/>
    <lineage>
        <taxon>Bacteria</taxon>
        <taxon>Bacillati</taxon>
        <taxon>Actinomycetota</taxon>
        <taxon>Actinomycetes</taxon>
        <taxon>Jiangellales</taxon>
        <taxon>Jiangellaceae</taxon>
        <taxon>Jiangella</taxon>
    </lineage>
</organism>
<dbReference type="PANTHER" id="PTHR12993:SF26">
    <property type="entry name" value="1D-MYO-INOSITOL 2-ACETAMIDO-2-DEOXY-ALPHA-D-GLUCOPYRANOSIDE DEACETYLASE"/>
    <property type="match status" value="1"/>
</dbReference>
<keyword evidence="1" id="KW-0862">Zinc</keyword>
<proteinExistence type="predicted"/>
<dbReference type="GO" id="GO:0016137">
    <property type="term" value="P:glycoside metabolic process"/>
    <property type="evidence" value="ECO:0007669"/>
    <property type="project" value="UniProtKB-ARBA"/>
</dbReference>
<evidence type="ECO:0000313" key="2">
    <source>
        <dbReference type="EMBL" id="RIQ26871.1"/>
    </source>
</evidence>
<dbReference type="InterPro" id="IPR024078">
    <property type="entry name" value="LmbE-like_dom_sf"/>
</dbReference>